<dbReference type="Pfam" id="PF12804">
    <property type="entry name" value="NTP_transf_3"/>
    <property type="match status" value="1"/>
</dbReference>
<dbReference type="PANTHER" id="PTHR43777:SF1">
    <property type="entry name" value="MOLYBDENUM COFACTOR CYTIDYLYLTRANSFERASE"/>
    <property type="match status" value="1"/>
</dbReference>
<evidence type="ECO:0000313" key="2">
    <source>
        <dbReference type="EMBL" id="ACL25264.1"/>
    </source>
</evidence>
<dbReference type="STRING" id="326427.Cagg_2390"/>
<feature type="domain" description="MobA-like NTP transferase" evidence="1">
    <location>
        <begin position="5"/>
        <end position="165"/>
    </location>
</feature>
<dbReference type="KEGG" id="cag:Cagg_2390"/>
<dbReference type="EMBL" id="CP001337">
    <property type="protein sequence ID" value="ACL25264.1"/>
    <property type="molecule type" value="Genomic_DNA"/>
</dbReference>
<reference evidence="2" key="1">
    <citation type="submission" date="2008-12" db="EMBL/GenBank/DDBJ databases">
        <title>Complete sequence of Chloroflexus aggregans DSM 9485.</title>
        <authorList>
            <consortium name="US DOE Joint Genome Institute"/>
            <person name="Lucas S."/>
            <person name="Copeland A."/>
            <person name="Lapidus A."/>
            <person name="Glavina del Rio T."/>
            <person name="Dalin E."/>
            <person name="Tice H."/>
            <person name="Pitluck S."/>
            <person name="Foster B."/>
            <person name="Larimer F."/>
            <person name="Land M."/>
            <person name="Hauser L."/>
            <person name="Kyrpides N."/>
            <person name="Mikhailova N."/>
            <person name="Bryant D."/>
            <person name="Richardson P."/>
        </authorList>
    </citation>
    <scope>NUCLEOTIDE SEQUENCE</scope>
    <source>
        <strain evidence="2">DSM 9485</strain>
    </source>
</reference>
<protein>
    <submittedName>
        <fullName evidence="2">4-diphosphocytidyl-2C-methyl-D-erythritol synthase</fullName>
    </submittedName>
</protein>
<keyword evidence="3" id="KW-1185">Reference proteome</keyword>
<evidence type="ECO:0000313" key="3">
    <source>
        <dbReference type="Proteomes" id="UP000002508"/>
    </source>
</evidence>
<dbReference type="OrthoDB" id="9797742at2"/>
<dbReference type="HOGENOM" id="CLU_061980_2_0_0"/>
<accession>B8G391</accession>
<dbReference type="InterPro" id="IPR025877">
    <property type="entry name" value="MobA-like_NTP_Trfase"/>
</dbReference>
<dbReference type="InterPro" id="IPR029044">
    <property type="entry name" value="Nucleotide-diphossugar_trans"/>
</dbReference>
<dbReference type="GO" id="GO:0016779">
    <property type="term" value="F:nucleotidyltransferase activity"/>
    <property type="evidence" value="ECO:0007669"/>
    <property type="project" value="UniProtKB-ARBA"/>
</dbReference>
<dbReference type="PANTHER" id="PTHR43777">
    <property type="entry name" value="MOLYBDENUM COFACTOR CYTIDYLYLTRANSFERASE"/>
    <property type="match status" value="1"/>
</dbReference>
<name>B8G391_CHLAD</name>
<organism evidence="2 3">
    <name type="scientific">Chloroflexus aggregans (strain MD-66 / DSM 9485)</name>
    <dbReference type="NCBI Taxonomy" id="326427"/>
    <lineage>
        <taxon>Bacteria</taxon>
        <taxon>Bacillati</taxon>
        <taxon>Chloroflexota</taxon>
        <taxon>Chloroflexia</taxon>
        <taxon>Chloroflexales</taxon>
        <taxon>Chloroflexineae</taxon>
        <taxon>Chloroflexaceae</taxon>
        <taxon>Chloroflexus</taxon>
    </lineage>
</organism>
<dbReference type="SUPFAM" id="SSF53448">
    <property type="entry name" value="Nucleotide-diphospho-sugar transferases"/>
    <property type="match status" value="1"/>
</dbReference>
<gene>
    <name evidence="2" type="ordered locus">Cagg_2390</name>
</gene>
<sequence>MKIVGLLLAAGQSSRMGQPKQLLLWKNRPLVAHIAHEALNSQLDGLTVVIGAAGEHVQAALRDLPVTIVSNPAYAAGLSTSLAAGLRALPSDTTAAMILLVDQPLVTSRLINDLIAAYRAIPTALALVPMYQGQRGNPVIVGAPLFAELQTLQGDTGARTVFQRYTDQIIWYQTDDPAVITDTDTPEAWQALNP</sequence>
<dbReference type="AlphaFoldDB" id="B8G391"/>
<evidence type="ECO:0000259" key="1">
    <source>
        <dbReference type="Pfam" id="PF12804"/>
    </source>
</evidence>
<dbReference type="RefSeq" id="WP_015941122.1">
    <property type="nucleotide sequence ID" value="NC_011831.1"/>
</dbReference>
<dbReference type="CDD" id="cd04182">
    <property type="entry name" value="GT_2_like_f"/>
    <property type="match status" value="1"/>
</dbReference>
<dbReference type="eggNOG" id="COG2068">
    <property type="taxonomic scope" value="Bacteria"/>
</dbReference>
<dbReference type="Gene3D" id="3.90.550.10">
    <property type="entry name" value="Spore Coat Polysaccharide Biosynthesis Protein SpsA, Chain A"/>
    <property type="match status" value="1"/>
</dbReference>
<proteinExistence type="predicted"/>
<dbReference type="Proteomes" id="UP000002508">
    <property type="component" value="Chromosome"/>
</dbReference>